<dbReference type="AlphaFoldDB" id="A0A7U5PH40"/>
<keyword evidence="1" id="KW-0614">Plasmid</keyword>
<dbReference type="Proteomes" id="UP000230961">
    <property type="component" value="Plasmid p1_80K"/>
</dbReference>
<name>A0A7U5PH40_YEREN</name>
<sequence length="167" mass="18829">MLPGDGTQITFPYAGEWLTEAEIQAVTDGICRAVRDVCTQVVEDARCIQAALATTGATLFVRQTRRFRLVVKESDQPGWLDEDDARLPDVLEAILDRGARLSSVEVLIVSDMAEHILSWGLMSDILRLPNEPSRRWFDRYLLQDVVMEARREIDSMRSALAAVRLPQ</sequence>
<gene>
    <name evidence="1" type="ORF">LC20_09320</name>
</gene>
<accession>A0A7U5PH40</accession>
<protein>
    <submittedName>
        <fullName evidence="1">Uncharacterized protein</fullName>
    </submittedName>
</protein>
<dbReference type="KEGG" id="yel:LC20_09320"/>
<evidence type="ECO:0000313" key="1">
    <source>
        <dbReference type="EMBL" id="ATX63042.1"/>
    </source>
</evidence>
<evidence type="ECO:0000313" key="2">
    <source>
        <dbReference type="Proteomes" id="UP000230961"/>
    </source>
</evidence>
<organism evidence="1 2">
    <name type="scientific">Yersinia enterocolitica LC20</name>
    <dbReference type="NCBI Taxonomy" id="1443113"/>
    <lineage>
        <taxon>Bacteria</taxon>
        <taxon>Pseudomonadati</taxon>
        <taxon>Pseudomonadota</taxon>
        <taxon>Gammaproteobacteria</taxon>
        <taxon>Enterobacterales</taxon>
        <taxon>Yersiniaceae</taxon>
        <taxon>Yersinia</taxon>
    </lineage>
</organism>
<proteinExistence type="predicted"/>
<geneLocation type="plasmid" evidence="2">
    <name>Plasmid1_80k</name>
</geneLocation>
<dbReference type="EMBL" id="CP007449">
    <property type="protein sequence ID" value="ATX63042.1"/>
    <property type="molecule type" value="Genomic_DNA"/>
</dbReference>
<reference evidence="1 2" key="1">
    <citation type="submission" date="2017-11" db="EMBL/GenBank/DDBJ databases">
        <title>The complete genome sequence and comparative genome analysis of Yersinia enterocolitica strain LC20.</title>
        <authorList>
            <person name="Shi G."/>
            <person name="Su M."/>
            <person name="Liang J."/>
            <person name="Gu W."/>
            <person name="Xiao Y."/>
            <person name="Zhang Z."/>
            <person name="Qiu H."/>
            <person name="Duan R."/>
            <person name="Zhang Z."/>
            <person name="Li Y."/>
            <person name="Zhang X."/>
            <person name="Ling Y."/>
            <person name="Song L."/>
            <person name="Chen M."/>
            <person name="Zhao Y."/>
            <person name="Wu J."/>
            <person name="Jing H."/>
            <person name="Xiao J."/>
            <person name="Wang X."/>
        </authorList>
    </citation>
    <scope>NUCLEOTIDE SEQUENCE [LARGE SCALE GENOMIC DNA]</scope>
    <source>
        <strain evidence="1 2">LC20</strain>
        <plasmid evidence="2">Plasmid1_80k</plasmid>
    </source>
</reference>